<reference evidence="2 3" key="1">
    <citation type="submission" date="2018-05" db="EMBL/GenBank/DDBJ databases">
        <title>Draft genome of Methanospirillum stamsii Pt1.</title>
        <authorList>
            <person name="Dueholm M.S."/>
            <person name="Nielsen P.H."/>
            <person name="Bakmann L.F."/>
            <person name="Otzen D.E."/>
        </authorList>
    </citation>
    <scope>NUCLEOTIDE SEQUENCE [LARGE SCALE GENOMIC DNA]</scope>
    <source>
        <strain evidence="2 3">Pt1</strain>
    </source>
</reference>
<dbReference type="AlphaFoldDB" id="A0A2V2NGZ3"/>
<evidence type="ECO:0000259" key="1">
    <source>
        <dbReference type="Pfam" id="PF12674"/>
    </source>
</evidence>
<protein>
    <recommendedName>
        <fullName evidence="1">Putative zinc ribbon domain-containing protein</fullName>
    </recommendedName>
</protein>
<comment type="caution">
    <text evidence="2">The sequence shown here is derived from an EMBL/GenBank/DDBJ whole genome shotgun (WGS) entry which is preliminary data.</text>
</comment>
<accession>A0A2V2NGZ3</accession>
<feature type="domain" description="Putative zinc ribbon" evidence="1">
    <location>
        <begin position="94"/>
        <end position="173"/>
    </location>
</feature>
<sequence length="173" mass="19678">MKEYSSICQSCAMPFMKDEDHGTEQDGRLSDLYCRYCYQNGEFTDKDSTVEKMAELGAGMISQMYGMPIEKARVFMTSQIKTLKRWSGRIIPSCQSCGMPLFSPEDAGTEKDGTPSSLYCLHCYQHGAFTEPDLTQEEMVKKCAPFLVGQFEMPLEKAEEMSKIYTSTLSRWK</sequence>
<feature type="domain" description="Putative zinc ribbon" evidence="1">
    <location>
        <begin position="7"/>
        <end position="86"/>
    </location>
</feature>
<dbReference type="OrthoDB" id="72884at2157"/>
<dbReference type="InterPro" id="IPR025868">
    <property type="entry name" value="Zn_ribbon_dom_put"/>
</dbReference>
<evidence type="ECO:0000313" key="2">
    <source>
        <dbReference type="EMBL" id="PWR74603.1"/>
    </source>
</evidence>
<gene>
    <name evidence="2" type="ORF">DLD82_08460</name>
</gene>
<dbReference type="RefSeq" id="WP_109940683.1">
    <property type="nucleotide sequence ID" value="NZ_CP176366.1"/>
</dbReference>
<evidence type="ECO:0000313" key="3">
    <source>
        <dbReference type="Proteomes" id="UP000245934"/>
    </source>
</evidence>
<name>A0A2V2NGZ3_9EURY</name>
<proteinExistence type="predicted"/>
<dbReference type="EMBL" id="QGMZ01000016">
    <property type="protein sequence ID" value="PWR74603.1"/>
    <property type="molecule type" value="Genomic_DNA"/>
</dbReference>
<organism evidence="2 3">
    <name type="scientific">Methanospirillum stamsii</name>
    <dbReference type="NCBI Taxonomy" id="1277351"/>
    <lineage>
        <taxon>Archaea</taxon>
        <taxon>Methanobacteriati</taxon>
        <taxon>Methanobacteriota</taxon>
        <taxon>Stenosarchaea group</taxon>
        <taxon>Methanomicrobia</taxon>
        <taxon>Methanomicrobiales</taxon>
        <taxon>Methanospirillaceae</taxon>
        <taxon>Methanospirillum</taxon>
    </lineage>
</organism>
<dbReference type="Pfam" id="PF12674">
    <property type="entry name" value="Zn_ribbon_2"/>
    <property type="match status" value="2"/>
</dbReference>
<dbReference type="Proteomes" id="UP000245934">
    <property type="component" value="Unassembled WGS sequence"/>
</dbReference>
<dbReference type="GeneID" id="97608043"/>
<keyword evidence="3" id="KW-1185">Reference proteome</keyword>